<dbReference type="InterPro" id="IPR032675">
    <property type="entry name" value="LRR_dom_sf"/>
</dbReference>
<evidence type="ECO:0000256" key="14">
    <source>
        <dbReference type="SAM" id="Phobius"/>
    </source>
</evidence>
<dbReference type="InterPro" id="IPR001611">
    <property type="entry name" value="Leu-rich_rpt"/>
</dbReference>
<proteinExistence type="predicted"/>
<keyword evidence="4 14" id="KW-0812">Transmembrane</keyword>
<evidence type="ECO:0000256" key="6">
    <source>
        <dbReference type="ARBA" id="ARBA00022737"/>
    </source>
</evidence>
<evidence type="ECO:0000256" key="2">
    <source>
        <dbReference type="ARBA" id="ARBA00022475"/>
    </source>
</evidence>
<feature type="transmembrane region" description="Helical" evidence="14">
    <location>
        <begin position="454"/>
        <end position="473"/>
    </location>
</feature>
<evidence type="ECO:0000256" key="9">
    <source>
        <dbReference type="ARBA" id="ARBA00022989"/>
    </source>
</evidence>
<dbReference type="Pfam" id="PF13855">
    <property type="entry name" value="LRR_8"/>
    <property type="match status" value="3"/>
</dbReference>
<accession>A0A443P528</accession>
<dbReference type="GO" id="GO:0005886">
    <property type="term" value="C:plasma membrane"/>
    <property type="evidence" value="ECO:0007669"/>
    <property type="project" value="UniProtKB-SubCell"/>
</dbReference>
<keyword evidence="3" id="KW-0433">Leucine-rich repeat</keyword>
<keyword evidence="5 15" id="KW-0732">Signal</keyword>
<dbReference type="PRINTS" id="PR00019">
    <property type="entry name" value="LEURICHRPT"/>
</dbReference>
<feature type="signal peptide" evidence="15">
    <location>
        <begin position="1"/>
        <end position="21"/>
    </location>
</feature>
<evidence type="ECO:0000256" key="8">
    <source>
        <dbReference type="ARBA" id="ARBA00022840"/>
    </source>
</evidence>
<keyword evidence="8" id="KW-0067">ATP-binding</keyword>
<evidence type="ECO:0000313" key="17">
    <source>
        <dbReference type="Proteomes" id="UP000283530"/>
    </source>
</evidence>
<keyword evidence="6" id="KW-0677">Repeat</keyword>
<dbReference type="GO" id="GO:0005524">
    <property type="term" value="F:ATP binding"/>
    <property type="evidence" value="ECO:0007669"/>
    <property type="project" value="UniProtKB-KW"/>
</dbReference>
<name>A0A443P528_9MAGN</name>
<comment type="caution">
    <text evidence="16">The sequence shown here is derived from an EMBL/GenBank/DDBJ whole genome shotgun (WGS) entry which is preliminary data.</text>
</comment>
<protein>
    <submittedName>
        <fullName evidence="16">Piriformospora indica-insensitive protein 2-like protein</fullName>
    </submittedName>
</protein>
<evidence type="ECO:0000256" key="10">
    <source>
        <dbReference type="ARBA" id="ARBA00023136"/>
    </source>
</evidence>
<dbReference type="GO" id="GO:0051707">
    <property type="term" value="P:response to other organism"/>
    <property type="evidence" value="ECO:0007669"/>
    <property type="project" value="UniProtKB-ARBA"/>
</dbReference>
<keyword evidence="7" id="KW-0547">Nucleotide-binding</keyword>
<dbReference type="PANTHER" id="PTHR48053">
    <property type="entry name" value="LEUCINE RICH REPEAT FAMILY PROTEIN, EXPRESSED"/>
    <property type="match status" value="1"/>
</dbReference>
<dbReference type="FunFam" id="3.80.10.10:FF:000470">
    <property type="entry name" value="LRR receptor-like serine/threonine-protein kinase RPK2"/>
    <property type="match status" value="1"/>
</dbReference>
<keyword evidence="12" id="KW-0325">Glycoprotein</keyword>
<dbReference type="STRING" id="337451.A0A443P528"/>
<organism evidence="16 17">
    <name type="scientific">Cinnamomum micranthum f. kanehirae</name>
    <dbReference type="NCBI Taxonomy" id="337451"/>
    <lineage>
        <taxon>Eukaryota</taxon>
        <taxon>Viridiplantae</taxon>
        <taxon>Streptophyta</taxon>
        <taxon>Embryophyta</taxon>
        <taxon>Tracheophyta</taxon>
        <taxon>Spermatophyta</taxon>
        <taxon>Magnoliopsida</taxon>
        <taxon>Magnoliidae</taxon>
        <taxon>Laurales</taxon>
        <taxon>Lauraceae</taxon>
        <taxon>Cinnamomum</taxon>
    </lineage>
</organism>
<dbReference type="PANTHER" id="PTHR48053:SF71">
    <property type="entry name" value="LEUCINE RICH REPEAT FAMILY PROTEIN, EXPRESSED"/>
    <property type="match status" value="1"/>
</dbReference>
<evidence type="ECO:0000256" key="13">
    <source>
        <dbReference type="SAM" id="MobiDB-lite"/>
    </source>
</evidence>
<dbReference type="InterPro" id="IPR051716">
    <property type="entry name" value="Plant_RL_S/T_kinase"/>
</dbReference>
<dbReference type="SMART" id="SM00369">
    <property type="entry name" value="LRR_TYP"/>
    <property type="match status" value="4"/>
</dbReference>
<dbReference type="AlphaFoldDB" id="A0A443P528"/>
<keyword evidence="17" id="KW-1185">Reference proteome</keyword>
<dbReference type="Proteomes" id="UP000283530">
    <property type="component" value="Unassembled WGS sequence"/>
</dbReference>
<comment type="subcellular location">
    <subcellularLocation>
        <location evidence="1">Cell membrane</location>
        <topology evidence="1">Single-pass type I membrane protein</topology>
    </subcellularLocation>
</comment>
<keyword evidence="9 14" id="KW-1133">Transmembrane helix</keyword>
<evidence type="ECO:0000256" key="7">
    <source>
        <dbReference type="ARBA" id="ARBA00022741"/>
    </source>
</evidence>
<dbReference type="SUPFAM" id="SSF52058">
    <property type="entry name" value="L domain-like"/>
    <property type="match status" value="1"/>
</dbReference>
<reference evidence="16 17" key="1">
    <citation type="journal article" date="2019" name="Nat. Plants">
        <title>Stout camphor tree genome fills gaps in understanding of flowering plant genome evolution.</title>
        <authorList>
            <person name="Chaw S.M."/>
            <person name="Liu Y.C."/>
            <person name="Wu Y.W."/>
            <person name="Wang H.Y."/>
            <person name="Lin C.I."/>
            <person name="Wu C.S."/>
            <person name="Ke H.M."/>
            <person name="Chang L.Y."/>
            <person name="Hsu C.Y."/>
            <person name="Yang H.T."/>
            <person name="Sudianto E."/>
            <person name="Hsu M.H."/>
            <person name="Wu K.P."/>
            <person name="Wang L.N."/>
            <person name="Leebens-Mack J.H."/>
            <person name="Tsai I.J."/>
        </authorList>
    </citation>
    <scope>NUCLEOTIDE SEQUENCE [LARGE SCALE GENOMIC DNA]</scope>
    <source>
        <strain evidence="17">cv. Chaw 1501</strain>
        <tissue evidence="16">Young leaves</tissue>
    </source>
</reference>
<dbReference type="FunFam" id="3.80.10.10:FF:000269">
    <property type="entry name" value="Piriformospora indica-insensitive protein 2"/>
    <property type="match status" value="1"/>
</dbReference>
<dbReference type="OrthoDB" id="676979at2759"/>
<keyword evidence="11" id="KW-0675">Receptor</keyword>
<evidence type="ECO:0000313" key="16">
    <source>
        <dbReference type="EMBL" id="RWR85858.1"/>
    </source>
</evidence>
<evidence type="ECO:0000256" key="5">
    <source>
        <dbReference type="ARBA" id="ARBA00022729"/>
    </source>
</evidence>
<feature type="region of interest" description="Disordered" evidence="13">
    <location>
        <begin position="414"/>
        <end position="438"/>
    </location>
</feature>
<gene>
    <name evidence="16" type="ORF">CKAN_01473300</name>
</gene>
<evidence type="ECO:0000256" key="12">
    <source>
        <dbReference type="ARBA" id="ARBA00023180"/>
    </source>
</evidence>
<dbReference type="Gene3D" id="3.80.10.10">
    <property type="entry name" value="Ribonuclease Inhibitor"/>
    <property type="match status" value="3"/>
</dbReference>
<evidence type="ECO:0000256" key="11">
    <source>
        <dbReference type="ARBA" id="ARBA00023170"/>
    </source>
</evidence>
<evidence type="ECO:0000256" key="3">
    <source>
        <dbReference type="ARBA" id="ARBA00022614"/>
    </source>
</evidence>
<keyword evidence="10 14" id="KW-0472">Membrane</keyword>
<keyword evidence="2" id="KW-1003">Cell membrane</keyword>
<evidence type="ECO:0000256" key="1">
    <source>
        <dbReference type="ARBA" id="ARBA00004251"/>
    </source>
</evidence>
<sequence length="474" mass="51113">MASPSQVLVSFLLLSSTLILASTNPQNSTDGAVGMDTEELMGLFEVVGALLEDPDWAQMHPYPCTDTPWPGIQCEVGQEPDSMFHVTKIHVGPDVATPACKSSPKLSQSILKLPYLKVLSIFNCFLTTKVSLPSYLFGASSSLEQLVIKSNPGFSEEIPTTLAEVATLRVLSLSQNSFYGGVPKELGGLSRLEQLDLSYNHLTGEIPLEIGGLTSLTIFDLSWNRLQGQVPCSIGQLQSLQKVDLSSNRLVGRVPSDIGKLNKMVLLDLSHNLIEGPIPEALSGLKELEYLVLEDNPINTGVPLFIGKLGKLTVLSLSGCEMTGSIPTALSSMGNLTTLSLDRNKLTGAIPSSLGSLPHLGQLNLSQNRLSGEISFPVEFVTRLGKRLDVGGNSGFCTTPSLSHYFDAPACSSSAKSHNRSWDEKHGRGTDDKRLKPSWYDGNRNSNASVGTQWGMLLWCFSSILTVILMGFLC</sequence>
<dbReference type="EMBL" id="QPKB01000005">
    <property type="protein sequence ID" value="RWR85858.1"/>
    <property type="molecule type" value="Genomic_DNA"/>
</dbReference>
<dbReference type="GO" id="GO:0051606">
    <property type="term" value="P:detection of stimulus"/>
    <property type="evidence" value="ECO:0007669"/>
    <property type="project" value="UniProtKB-ARBA"/>
</dbReference>
<evidence type="ECO:0000256" key="4">
    <source>
        <dbReference type="ARBA" id="ARBA00022692"/>
    </source>
</evidence>
<dbReference type="FunFam" id="3.80.10.10:FF:000299">
    <property type="entry name" value="Piriformospora indica-insensitive protein 2"/>
    <property type="match status" value="1"/>
</dbReference>
<dbReference type="InterPro" id="IPR003591">
    <property type="entry name" value="Leu-rich_rpt_typical-subtyp"/>
</dbReference>
<feature type="chain" id="PRO_5019323463" evidence="15">
    <location>
        <begin position="22"/>
        <end position="474"/>
    </location>
</feature>
<feature type="compositionally biased region" description="Basic and acidic residues" evidence="13">
    <location>
        <begin position="420"/>
        <end position="435"/>
    </location>
</feature>
<evidence type="ECO:0000256" key="15">
    <source>
        <dbReference type="SAM" id="SignalP"/>
    </source>
</evidence>